<feature type="region of interest" description="Disordered" evidence="1">
    <location>
        <begin position="23"/>
        <end position="55"/>
    </location>
</feature>
<dbReference type="AlphaFoldDB" id="A0A7R8W3N1"/>
<accession>A0A7R8W3N1</accession>
<protein>
    <submittedName>
        <fullName evidence="2">Uncharacterized protein</fullName>
    </submittedName>
</protein>
<reference evidence="2" key="1">
    <citation type="submission" date="2020-11" db="EMBL/GenBank/DDBJ databases">
        <authorList>
            <person name="Tran Van P."/>
        </authorList>
    </citation>
    <scope>NUCLEOTIDE SEQUENCE</scope>
</reference>
<name>A0A7R8W3N1_9CRUS</name>
<dbReference type="OrthoDB" id="10253041at2759"/>
<evidence type="ECO:0000313" key="2">
    <source>
        <dbReference type="EMBL" id="CAD7224232.1"/>
    </source>
</evidence>
<organism evidence="2">
    <name type="scientific">Cyprideis torosa</name>
    <dbReference type="NCBI Taxonomy" id="163714"/>
    <lineage>
        <taxon>Eukaryota</taxon>
        <taxon>Metazoa</taxon>
        <taxon>Ecdysozoa</taxon>
        <taxon>Arthropoda</taxon>
        <taxon>Crustacea</taxon>
        <taxon>Oligostraca</taxon>
        <taxon>Ostracoda</taxon>
        <taxon>Podocopa</taxon>
        <taxon>Podocopida</taxon>
        <taxon>Cytherocopina</taxon>
        <taxon>Cytheroidea</taxon>
        <taxon>Cytherideidae</taxon>
        <taxon>Cyprideis</taxon>
    </lineage>
</organism>
<sequence length="170" mass="18981">MASEQEVVEASVAPLEKPLSWASFQVGSDAEDDGDSASDNSAEESPNKEGLVDQESSVVRQVAQIQRWTRLIFSPRASLVESADERFKHNLSKLFPPDDLTFAFSPARWPMECQVSPEKIHHLDSCPEEPELFYTPSGYEPKPQPVGEEEGIVVYQYLPTCAVNFFFVAL</sequence>
<gene>
    <name evidence="2" type="ORF">CTOB1V02_LOCUS2202</name>
</gene>
<dbReference type="EMBL" id="OB660333">
    <property type="protein sequence ID" value="CAD7224232.1"/>
    <property type="molecule type" value="Genomic_DNA"/>
</dbReference>
<proteinExistence type="predicted"/>
<evidence type="ECO:0000256" key="1">
    <source>
        <dbReference type="SAM" id="MobiDB-lite"/>
    </source>
</evidence>